<protein>
    <submittedName>
        <fullName evidence="1">Uncharacterized protein</fullName>
    </submittedName>
</protein>
<accession>A0ACB6RKV3</accession>
<comment type="caution">
    <text evidence="1">The sequence shown here is derived from an EMBL/GenBank/DDBJ whole genome shotgun (WGS) entry which is preliminary data.</text>
</comment>
<proteinExistence type="predicted"/>
<reference evidence="1" key="1">
    <citation type="journal article" date="2020" name="Stud. Mycol.">
        <title>101 Dothideomycetes genomes: a test case for predicting lifestyles and emergence of pathogens.</title>
        <authorList>
            <person name="Haridas S."/>
            <person name="Albert R."/>
            <person name="Binder M."/>
            <person name="Bloem J."/>
            <person name="Labutti K."/>
            <person name="Salamov A."/>
            <person name="Andreopoulos B."/>
            <person name="Baker S."/>
            <person name="Barry K."/>
            <person name="Bills G."/>
            <person name="Bluhm B."/>
            <person name="Cannon C."/>
            <person name="Castanera R."/>
            <person name="Culley D."/>
            <person name="Daum C."/>
            <person name="Ezra D."/>
            <person name="Gonzalez J."/>
            <person name="Henrissat B."/>
            <person name="Kuo A."/>
            <person name="Liang C."/>
            <person name="Lipzen A."/>
            <person name="Lutzoni F."/>
            <person name="Magnuson J."/>
            <person name="Mondo S."/>
            <person name="Nolan M."/>
            <person name="Ohm R."/>
            <person name="Pangilinan J."/>
            <person name="Park H.-J."/>
            <person name="Ramirez L."/>
            <person name="Alfaro M."/>
            <person name="Sun H."/>
            <person name="Tritt A."/>
            <person name="Yoshinaga Y."/>
            <person name="Zwiers L.-H."/>
            <person name="Turgeon B."/>
            <person name="Goodwin S."/>
            <person name="Spatafora J."/>
            <person name="Crous P."/>
            <person name="Grigoriev I."/>
        </authorList>
    </citation>
    <scope>NUCLEOTIDE SEQUENCE</scope>
    <source>
        <strain evidence="1">CBS 525.71</strain>
    </source>
</reference>
<keyword evidence="2" id="KW-1185">Reference proteome</keyword>
<dbReference type="Proteomes" id="UP000799754">
    <property type="component" value="Unassembled WGS sequence"/>
</dbReference>
<evidence type="ECO:0000313" key="1">
    <source>
        <dbReference type="EMBL" id="KAF2622399.1"/>
    </source>
</evidence>
<dbReference type="EMBL" id="MU006745">
    <property type="protein sequence ID" value="KAF2622399.1"/>
    <property type="molecule type" value="Genomic_DNA"/>
</dbReference>
<organism evidence="1 2">
    <name type="scientific">Macroventuria anomochaeta</name>
    <dbReference type="NCBI Taxonomy" id="301207"/>
    <lineage>
        <taxon>Eukaryota</taxon>
        <taxon>Fungi</taxon>
        <taxon>Dikarya</taxon>
        <taxon>Ascomycota</taxon>
        <taxon>Pezizomycotina</taxon>
        <taxon>Dothideomycetes</taxon>
        <taxon>Pleosporomycetidae</taxon>
        <taxon>Pleosporales</taxon>
        <taxon>Pleosporineae</taxon>
        <taxon>Didymellaceae</taxon>
        <taxon>Macroventuria</taxon>
    </lineage>
</organism>
<evidence type="ECO:0000313" key="2">
    <source>
        <dbReference type="Proteomes" id="UP000799754"/>
    </source>
</evidence>
<sequence length="158" mass="18138">MDVERVADTKVLIRSSRALTLVEDVPRHVGKSAVRYIPKTPFVDKRKSHSKAEGEQNQCLETNSGGCAILLRTRNLCFSGQIRLYEIAPQQRVNAFQGLALIRTSLSKRRGALPDARANIVRCQRSWWQNIKDEDLNQTLLYRILDGFRKFDPTIEHF</sequence>
<name>A0ACB6RKV3_9PLEO</name>
<gene>
    <name evidence="1" type="ORF">BU25DRAFT_212224</name>
</gene>